<evidence type="ECO:0000256" key="1">
    <source>
        <dbReference type="SAM" id="MobiDB-lite"/>
    </source>
</evidence>
<dbReference type="Proteomes" id="UP000014062">
    <property type="component" value="Chromosome"/>
</dbReference>
<evidence type="ECO:0000313" key="2">
    <source>
        <dbReference type="EMBL" id="EOY52528.1"/>
    </source>
</evidence>
<proteinExistence type="predicted"/>
<organism evidence="2 3">
    <name type="scientific">Streptomyces lividans 1326</name>
    <dbReference type="NCBI Taxonomy" id="1200984"/>
    <lineage>
        <taxon>Bacteria</taxon>
        <taxon>Bacillati</taxon>
        <taxon>Actinomycetota</taxon>
        <taxon>Actinomycetes</taxon>
        <taxon>Kitasatosporales</taxon>
        <taxon>Streptomycetaceae</taxon>
        <taxon>Streptomyces</taxon>
    </lineage>
</organism>
<protein>
    <submittedName>
        <fullName evidence="2">Uncharacterized protein</fullName>
    </submittedName>
</protein>
<reference evidence="3" key="1">
    <citation type="journal article" date="2013" name="Genome Biol. Evol.">
        <title>The genome sequence of Streptomyces lividans 66 reveals a novel tRNA-dependent peptide biosynthetic system within a metal-related genomic island.</title>
        <authorList>
            <person name="Cruz-Morales P."/>
            <person name="Vijgenboom E."/>
            <person name="Iruegas-Bocardo F."/>
            <person name="Girard G."/>
            <person name="Yanez-Guerra L.A."/>
            <person name="Ramos-Aboites H.E."/>
            <person name="Pernodet J.L."/>
            <person name="Anne J."/>
            <person name="van Wezel G.P."/>
            <person name="Barona-Gomez F."/>
        </authorList>
    </citation>
    <scope>NUCLEOTIDE SEQUENCE [LARGE SCALE GENOMIC DNA]</scope>
    <source>
        <strain evidence="3">1326</strain>
    </source>
</reference>
<feature type="region of interest" description="Disordered" evidence="1">
    <location>
        <begin position="16"/>
        <end position="63"/>
    </location>
</feature>
<dbReference type="EMBL" id="CM001889">
    <property type="protein sequence ID" value="EOY52528.1"/>
    <property type="molecule type" value="Genomic_DNA"/>
</dbReference>
<evidence type="ECO:0000313" key="3">
    <source>
        <dbReference type="Proteomes" id="UP000014062"/>
    </source>
</evidence>
<accession>A0A7U9HF18</accession>
<sequence>MPVRLVPPRQSLLRHHAGHCIHPPPSTATDYAFREPGQVGRPAAASGGPPEDTPVRRVLPRPQ</sequence>
<gene>
    <name evidence="2" type="ORF">SLI_7829</name>
</gene>
<name>A0A7U9HF18_STRLI</name>
<dbReference type="AlphaFoldDB" id="A0A7U9HF18"/>